<feature type="compositionally biased region" description="Basic residues" evidence="1">
    <location>
        <begin position="173"/>
        <end position="205"/>
    </location>
</feature>
<sequence length="315" mass="36124">MSAATDEDGSRNRFECQLLDPLLLSRFFSSDDDNDSDPLFEVSSSNNISADTNTEETLTDFLELRRQQNAKFAEKQLIDGTRALQEGDTKLAQQHFQQGLNMIPNHQGLLQTMEQLKVKLKPALASRSERNLRNAAVEVAFLSEVPSAVTSSDPKYPLLYNEPDEEEESESSRRRRKQSKKRKKEKYHKKKTKKKKKKRRRKRHRSDSSSTTSMSSVTEAHDDDESNGPSTSRKRNRMKVSHRLENDHTSRHHDEEENYGGIGDDSDDDSSHLLENEFDQSPSQAKRKYNMEDGSPGSLGTVDSLNITRKKQRHR</sequence>
<comment type="caution">
    <text evidence="2">The sequence shown here is derived from an EMBL/GenBank/DDBJ whole genome shotgun (WGS) entry which is preliminary data.</text>
</comment>
<feature type="compositionally biased region" description="Basic and acidic residues" evidence="1">
    <location>
        <begin position="242"/>
        <end position="255"/>
    </location>
</feature>
<accession>A0A1Z5KJV6</accession>
<reference evidence="2 3" key="1">
    <citation type="journal article" date="2015" name="Plant Cell">
        <title>Oil accumulation by the oleaginous diatom Fistulifera solaris as revealed by the genome and transcriptome.</title>
        <authorList>
            <person name="Tanaka T."/>
            <person name="Maeda Y."/>
            <person name="Veluchamy A."/>
            <person name="Tanaka M."/>
            <person name="Abida H."/>
            <person name="Marechal E."/>
            <person name="Bowler C."/>
            <person name="Muto M."/>
            <person name="Sunaga Y."/>
            <person name="Tanaka M."/>
            <person name="Yoshino T."/>
            <person name="Taniguchi T."/>
            <person name="Fukuda Y."/>
            <person name="Nemoto M."/>
            <person name="Matsumoto M."/>
            <person name="Wong P.S."/>
            <person name="Aburatani S."/>
            <person name="Fujibuchi W."/>
        </authorList>
    </citation>
    <scope>NUCLEOTIDE SEQUENCE [LARGE SCALE GENOMIC DNA]</scope>
    <source>
        <strain evidence="2 3">JPCC DA0580</strain>
    </source>
</reference>
<evidence type="ECO:0000313" key="2">
    <source>
        <dbReference type="EMBL" id="GAX26569.1"/>
    </source>
</evidence>
<evidence type="ECO:0000313" key="3">
    <source>
        <dbReference type="Proteomes" id="UP000198406"/>
    </source>
</evidence>
<keyword evidence="3" id="KW-1185">Reference proteome</keyword>
<organism evidence="2 3">
    <name type="scientific">Fistulifera solaris</name>
    <name type="common">Oleaginous diatom</name>
    <dbReference type="NCBI Taxonomy" id="1519565"/>
    <lineage>
        <taxon>Eukaryota</taxon>
        <taxon>Sar</taxon>
        <taxon>Stramenopiles</taxon>
        <taxon>Ochrophyta</taxon>
        <taxon>Bacillariophyta</taxon>
        <taxon>Bacillariophyceae</taxon>
        <taxon>Bacillariophycidae</taxon>
        <taxon>Naviculales</taxon>
        <taxon>Naviculaceae</taxon>
        <taxon>Fistulifera</taxon>
    </lineage>
</organism>
<protein>
    <submittedName>
        <fullName evidence="2">Uncharacterized protein</fullName>
    </submittedName>
</protein>
<dbReference type="AlphaFoldDB" id="A0A1Z5KJV6"/>
<name>A0A1Z5KJV6_FISSO</name>
<dbReference type="EMBL" id="BDSP01000248">
    <property type="protein sequence ID" value="GAX26569.1"/>
    <property type="molecule type" value="Genomic_DNA"/>
</dbReference>
<dbReference type="Proteomes" id="UP000198406">
    <property type="component" value="Unassembled WGS sequence"/>
</dbReference>
<gene>
    <name evidence="2" type="ORF">FisN_21Lu081</name>
</gene>
<evidence type="ECO:0000256" key="1">
    <source>
        <dbReference type="SAM" id="MobiDB-lite"/>
    </source>
</evidence>
<proteinExistence type="predicted"/>
<feature type="compositionally biased region" description="Basic residues" evidence="1">
    <location>
        <begin position="232"/>
        <end position="241"/>
    </location>
</feature>
<feature type="region of interest" description="Disordered" evidence="1">
    <location>
        <begin position="146"/>
        <end position="315"/>
    </location>
</feature>
<dbReference type="InParanoid" id="A0A1Z5KJV6"/>